<dbReference type="Proteomes" id="UP001233999">
    <property type="component" value="Unassembled WGS sequence"/>
</dbReference>
<protein>
    <submittedName>
        <fullName evidence="2">Uncharacterized protein</fullName>
    </submittedName>
</protein>
<reference evidence="2" key="1">
    <citation type="journal article" date="2023" name="IScience">
        <title>Live-bearing cockroach genome reveals convergent evolutionary mechanisms linked to viviparity in insects and beyond.</title>
        <authorList>
            <person name="Fouks B."/>
            <person name="Harrison M.C."/>
            <person name="Mikhailova A.A."/>
            <person name="Marchal E."/>
            <person name="English S."/>
            <person name="Carruthers M."/>
            <person name="Jennings E.C."/>
            <person name="Chiamaka E.L."/>
            <person name="Frigard R.A."/>
            <person name="Pippel M."/>
            <person name="Attardo G.M."/>
            <person name="Benoit J.B."/>
            <person name="Bornberg-Bauer E."/>
            <person name="Tobe S.S."/>
        </authorList>
    </citation>
    <scope>NUCLEOTIDE SEQUENCE</scope>
    <source>
        <strain evidence="2">Stay&amp;Tobe</strain>
    </source>
</reference>
<name>A0AAD7ZU27_DIPPU</name>
<gene>
    <name evidence="2" type="ORF">L9F63_019670</name>
</gene>
<sequence length="172" mass="20350">FIMRLWIVFYGIFTNLCVRLLSSFFLQVTIKKIIYLLIFITNVMIRCRYFSFSDIMFRASMDNWCLIYLMRNYLNVLLVRSHFLQGHILIDIYFSISYLNTHLLSSLKTHLLVHSNEKLFKCSLLMRNYSSVLFVISHSLHILKKIVFIGLMGLVVILYVLFIPLILSSSFV</sequence>
<evidence type="ECO:0000256" key="1">
    <source>
        <dbReference type="SAM" id="Phobius"/>
    </source>
</evidence>
<reference evidence="2" key="2">
    <citation type="submission" date="2023-05" db="EMBL/GenBank/DDBJ databases">
        <authorList>
            <person name="Fouks B."/>
        </authorList>
    </citation>
    <scope>NUCLEOTIDE SEQUENCE</scope>
    <source>
        <strain evidence="2">Stay&amp;Tobe</strain>
        <tissue evidence="2">Testes</tissue>
    </source>
</reference>
<feature type="non-terminal residue" evidence="2">
    <location>
        <position position="172"/>
    </location>
</feature>
<feature type="transmembrane region" description="Helical" evidence="1">
    <location>
        <begin position="7"/>
        <end position="27"/>
    </location>
</feature>
<keyword evidence="1" id="KW-0472">Membrane</keyword>
<feature type="transmembrane region" description="Helical" evidence="1">
    <location>
        <begin position="146"/>
        <end position="167"/>
    </location>
</feature>
<keyword evidence="1" id="KW-0812">Transmembrane</keyword>
<dbReference type="EMBL" id="JASPKZ010006848">
    <property type="protein sequence ID" value="KAJ9586732.1"/>
    <property type="molecule type" value="Genomic_DNA"/>
</dbReference>
<feature type="transmembrane region" description="Helical" evidence="1">
    <location>
        <begin position="33"/>
        <end position="51"/>
    </location>
</feature>
<proteinExistence type="predicted"/>
<dbReference type="AlphaFoldDB" id="A0AAD7ZU27"/>
<comment type="caution">
    <text evidence="2">The sequence shown here is derived from an EMBL/GenBank/DDBJ whole genome shotgun (WGS) entry which is preliminary data.</text>
</comment>
<accession>A0AAD7ZU27</accession>
<feature type="non-terminal residue" evidence="2">
    <location>
        <position position="1"/>
    </location>
</feature>
<keyword evidence="3" id="KW-1185">Reference proteome</keyword>
<organism evidence="2 3">
    <name type="scientific">Diploptera punctata</name>
    <name type="common">Pacific beetle cockroach</name>
    <dbReference type="NCBI Taxonomy" id="6984"/>
    <lineage>
        <taxon>Eukaryota</taxon>
        <taxon>Metazoa</taxon>
        <taxon>Ecdysozoa</taxon>
        <taxon>Arthropoda</taxon>
        <taxon>Hexapoda</taxon>
        <taxon>Insecta</taxon>
        <taxon>Pterygota</taxon>
        <taxon>Neoptera</taxon>
        <taxon>Polyneoptera</taxon>
        <taxon>Dictyoptera</taxon>
        <taxon>Blattodea</taxon>
        <taxon>Blaberoidea</taxon>
        <taxon>Blaberidae</taxon>
        <taxon>Diplopterinae</taxon>
        <taxon>Diploptera</taxon>
    </lineage>
</organism>
<keyword evidence="1" id="KW-1133">Transmembrane helix</keyword>
<evidence type="ECO:0000313" key="2">
    <source>
        <dbReference type="EMBL" id="KAJ9586732.1"/>
    </source>
</evidence>
<evidence type="ECO:0000313" key="3">
    <source>
        <dbReference type="Proteomes" id="UP001233999"/>
    </source>
</evidence>